<comment type="caution">
    <text evidence="5">The sequence shown here is derived from an EMBL/GenBank/DDBJ whole genome shotgun (WGS) entry which is preliminary data.</text>
</comment>
<proteinExistence type="inferred from homology"/>
<feature type="region of interest" description="Disordered" evidence="4">
    <location>
        <begin position="1"/>
        <end position="41"/>
    </location>
</feature>
<dbReference type="AlphaFoldDB" id="A0A7J6LTZ2"/>
<dbReference type="InterPro" id="IPR036883">
    <property type="entry name" value="PDCD5-like_sf"/>
</dbReference>
<dbReference type="Pfam" id="PF01984">
    <property type="entry name" value="dsDNA_bind"/>
    <property type="match status" value="1"/>
</dbReference>
<dbReference type="SUPFAM" id="SSF52058">
    <property type="entry name" value="L domain-like"/>
    <property type="match status" value="1"/>
</dbReference>
<evidence type="ECO:0000256" key="2">
    <source>
        <dbReference type="ARBA" id="ARBA00022614"/>
    </source>
</evidence>
<evidence type="ECO:0000256" key="1">
    <source>
        <dbReference type="ARBA" id="ARBA00010490"/>
    </source>
</evidence>
<dbReference type="Proteomes" id="UP000572268">
    <property type="component" value="Unassembled WGS sequence"/>
</dbReference>
<dbReference type="SUPFAM" id="SSF46950">
    <property type="entry name" value="Double-stranded DNA-binding domain"/>
    <property type="match status" value="1"/>
</dbReference>
<gene>
    <name evidence="5" type="ORF">FOL46_005132</name>
</gene>
<sequence length="628" mass="70247">MDANEEASAVQNAAQMQSQQQQQQRQKEMQQQKEAMEERRRVAVRSMMEPEALERLNRIGLVKPEKQRAVESLIIQSAQSGRLQQRIDEGTLVELLEHVEKQSGGAGNIKFARRAFDDDDDSDIDLDNLDGPRRIAGNSRRSPSRRNRGGGVVTYYHEISEEWNSYRPVKPAQRLVASKKFAPSQRMQGGTANIQQVYDPEHLIVGASHSKTAKKLVDSDPVLHEIVVDAIRYAATQFHAPRGHTAQLKKEAGGNDDAGLAGYLDFSRLVCSYLHTLANESDPVHRELLNSSTVVVGNMGFCGNIPYKLKMGLPEHYVDPYRHLTNVVPYICTAFHPRDSVDEPHSAVNNDSTVGTLQKTGRSKSAQLQAVVEGKCRQASQTKVLALRECALRSLPEDACNMEDLRTLDLAFNRLTTLPKEVDWHASLLKLNLSSNQLKEVPSSLVFLIKLQSLQLQDNKIEKVGGYAFPGSLVELNLSNNKLSHIGEEVFETLNALTDVDVSGNQLQTIPTKVLFRVASKTLTTVEAEHNKIIEIQWPDNGGDVQLDRLTHMDLSYNRLSTVPSELFTNTALVDLWLQGNNPDRLNKYTIKEIPGFSDYVDRRKRKIDKRIDSKAGSKLNLAMCGLE</sequence>
<dbReference type="PANTHER" id="PTHR45617">
    <property type="entry name" value="LEUCINE RICH REPEAT FAMILY PROTEIN"/>
    <property type="match status" value="1"/>
</dbReference>
<organism evidence="5 6">
    <name type="scientific">Perkinsus olseni</name>
    <name type="common">Perkinsus atlanticus</name>
    <dbReference type="NCBI Taxonomy" id="32597"/>
    <lineage>
        <taxon>Eukaryota</taxon>
        <taxon>Sar</taxon>
        <taxon>Alveolata</taxon>
        <taxon>Perkinsozoa</taxon>
        <taxon>Perkinsea</taxon>
        <taxon>Perkinsida</taxon>
        <taxon>Perkinsidae</taxon>
        <taxon>Perkinsus</taxon>
    </lineage>
</organism>
<feature type="compositionally biased region" description="Low complexity" evidence="4">
    <location>
        <begin position="13"/>
        <end position="24"/>
    </location>
</feature>
<evidence type="ECO:0000256" key="4">
    <source>
        <dbReference type="SAM" id="MobiDB-lite"/>
    </source>
</evidence>
<dbReference type="Gene3D" id="3.80.10.10">
    <property type="entry name" value="Ribonuclease Inhibitor"/>
    <property type="match status" value="1"/>
</dbReference>
<name>A0A7J6LTZ2_PEROL</name>
<dbReference type="SMART" id="SM00364">
    <property type="entry name" value="LRR_BAC"/>
    <property type="match status" value="5"/>
</dbReference>
<dbReference type="GO" id="GO:0003677">
    <property type="term" value="F:DNA binding"/>
    <property type="evidence" value="ECO:0007669"/>
    <property type="project" value="InterPro"/>
</dbReference>
<reference evidence="5 6" key="1">
    <citation type="submission" date="2020-04" db="EMBL/GenBank/DDBJ databases">
        <title>Perkinsus olseni comparative genomics.</title>
        <authorList>
            <person name="Bogema D.R."/>
        </authorList>
    </citation>
    <scope>NUCLEOTIDE SEQUENCE [LARGE SCALE GENOMIC DNA]</scope>
    <source>
        <strain evidence="5">ATCC PRA-31</strain>
    </source>
</reference>
<keyword evidence="2" id="KW-0433">Leucine-rich repeat</keyword>
<feature type="compositionally biased region" description="Basic and acidic residues" evidence="4">
    <location>
        <begin position="25"/>
        <end position="41"/>
    </location>
</feature>
<dbReference type="SMART" id="SM00369">
    <property type="entry name" value="LRR_TYP"/>
    <property type="match status" value="5"/>
</dbReference>
<keyword evidence="3" id="KW-0677">Repeat</keyword>
<evidence type="ECO:0000313" key="5">
    <source>
        <dbReference type="EMBL" id="KAF4662778.1"/>
    </source>
</evidence>
<dbReference type="EMBL" id="JABANN010000309">
    <property type="protein sequence ID" value="KAF4662778.1"/>
    <property type="molecule type" value="Genomic_DNA"/>
</dbReference>
<protein>
    <submittedName>
        <fullName evidence="5">Uncharacterized protein</fullName>
    </submittedName>
</protein>
<dbReference type="PANTHER" id="PTHR45617:SF165">
    <property type="entry name" value="COMMON DPR-INTERACTING PROTEIN-RELATED"/>
    <property type="match status" value="1"/>
</dbReference>
<dbReference type="InterPro" id="IPR003591">
    <property type="entry name" value="Leu-rich_rpt_typical-subtyp"/>
</dbReference>
<dbReference type="InterPro" id="IPR032675">
    <property type="entry name" value="LRR_dom_sf"/>
</dbReference>
<dbReference type="Pfam" id="PF13855">
    <property type="entry name" value="LRR_8"/>
    <property type="match status" value="2"/>
</dbReference>
<dbReference type="InterPro" id="IPR001611">
    <property type="entry name" value="Leu-rich_rpt"/>
</dbReference>
<dbReference type="Pfam" id="PF00560">
    <property type="entry name" value="LRR_1"/>
    <property type="match status" value="1"/>
</dbReference>
<comment type="similarity">
    <text evidence="1">Belongs to the PDCD5 family.</text>
</comment>
<accession>A0A7J6LTZ2</accession>
<dbReference type="Gene3D" id="1.10.8.140">
    <property type="entry name" value="PDCD5-like"/>
    <property type="match status" value="1"/>
</dbReference>
<evidence type="ECO:0000256" key="3">
    <source>
        <dbReference type="ARBA" id="ARBA00022737"/>
    </source>
</evidence>
<dbReference type="PROSITE" id="PS51450">
    <property type="entry name" value="LRR"/>
    <property type="match status" value="3"/>
</dbReference>
<dbReference type="InterPro" id="IPR002836">
    <property type="entry name" value="PDCD5-like"/>
</dbReference>
<evidence type="ECO:0000313" key="6">
    <source>
        <dbReference type="Proteomes" id="UP000572268"/>
    </source>
</evidence>
<feature type="region of interest" description="Disordered" evidence="4">
    <location>
        <begin position="120"/>
        <end position="149"/>
    </location>
</feature>